<evidence type="ECO:0000256" key="3">
    <source>
        <dbReference type="ARBA" id="ARBA00022692"/>
    </source>
</evidence>
<dbReference type="AlphaFoldDB" id="A0A6A4TGH2"/>
<dbReference type="Pfam" id="PF04117">
    <property type="entry name" value="Mpv17_PMP22"/>
    <property type="match status" value="1"/>
</dbReference>
<dbReference type="GO" id="GO:0016020">
    <property type="term" value="C:membrane"/>
    <property type="evidence" value="ECO:0007669"/>
    <property type="project" value="UniProtKB-SubCell"/>
</dbReference>
<comment type="subcellular location">
    <subcellularLocation>
        <location evidence="1">Membrane</location>
        <topology evidence="1">Multi-pass membrane protein</topology>
    </subcellularLocation>
</comment>
<evidence type="ECO:0000256" key="5">
    <source>
        <dbReference type="ARBA" id="ARBA00023136"/>
    </source>
</evidence>
<evidence type="ECO:0000256" key="6">
    <source>
        <dbReference type="RuleBase" id="RU363053"/>
    </source>
</evidence>
<reference evidence="7 8" key="1">
    <citation type="submission" date="2019-06" db="EMBL/GenBank/DDBJ databases">
        <title>Draft genomes of female and male turbot (Scophthalmus maximus).</title>
        <authorList>
            <person name="Xu H."/>
            <person name="Xu X.-W."/>
            <person name="Shao C."/>
            <person name="Chen S."/>
        </authorList>
    </citation>
    <scope>NUCLEOTIDE SEQUENCE [LARGE SCALE GENOMIC DNA]</scope>
    <source>
        <strain evidence="7">Ysfricsl-2016a</strain>
        <tissue evidence="7">Blood</tissue>
    </source>
</reference>
<organism evidence="7 8">
    <name type="scientific">Scophthalmus maximus</name>
    <name type="common">Turbot</name>
    <name type="synonym">Psetta maxima</name>
    <dbReference type="NCBI Taxonomy" id="52904"/>
    <lineage>
        <taxon>Eukaryota</taxon>
        <taxon>Metazoa</taxon>
        <taxon>Chordata</taxon>
        <taxon>Craniata</taxon>
        <taxon>Vertebrata</taxon>
        <taxon>Euteleostomi</taxon>
        <taxon>Actinopterygii</taxon>
        <taxon>Neopterygii</taxon>
        <taxon>Teleostei</taxon>
        <taxon>Neoteleostei</taxon>
        <taxon>Acanthomorphata</taxon>
        <taxon>Carangaria</taxon>
        <taxon>Pleuronectiformes</taxon>
        <taxon>Pleuronectoidei</taxon>
        <taxon>Scophthalmidae</taxon>
        <taxon>Scophthalmus</taxon>
    </lineage>
</organism>
<dbReference type="GO" id="GO:0005739">
    <property type="term" value="C:mitochondrion"/>
    <property type="evidence" value="ECO:0007669"/>
    <property type="project" value="TreeGrafter"/>
</dbReference>
<evidence type="ECO:0008006" key="9">
    <source>
        <dbReference type="Google" id="ProtNLM"/>
    </source>
</evidence>
<dbReference type="EMBL" id="VEVO01000005">
    <property type="protein sequence ID" value="KAF0041961.1"/>
    <property type="molecule type" value="Genomic_DNA"/>
</dbReference>
<proteinExistence type="inferred from homology"/>
<sequence length="238" mass="27877">MGDLFLAPQRDQPKVSVRSWSVSEQLVTGIMDVHVLFFFHEKQQMRHSRPQVRLPVTLLSAEEEQMQPSDCKEFLVRIQFFWRPLFQGRYLLLTNTVSGGSMLALGDCLQQSREIRKEPGRVRDWSRTGSMFVVGCSMGPLLHYWYSWLDRVYVGRAMHTVGKKMDWCVWPPAQMVNFYFLSPKFRVLYINVVTLGWDTYLSYLKHRDVDDRQHAHLTSDSDVVDLQQEASKPLEEKT</sequence>
<evidence type="ECO:0000256" key="1">
    <source>
        <dbReference type="ARBA" id="ARBA00004141"/>
    </source>
</evidence>
<dbReference type="PANTHER" id="PTHR11266">
    <property type="entry name" value="PEROXISOMAL MEMBRANE PROTEIN 2, PXMP2 MPV17"/>
    <property type="match status" value="1"/>
</dbReference>
<keyword evidence="3" id="KW-0812">Transmembrane</keyword>
<evidence type="ECO:0000313" key="7">
    <source>
        <dbReference type="EMBL" id="KAF0041961.1"/>
    </source>
</evidence>
<evidence type="ECO:0000256" key="2">
    <source>
        <dbReference type="ARBA" id="ARBA00006824"/>
    </source>
</evidence>
<keyword evidence="5" id="KW-0472">Membrane</keyword>
<gene>
    <name evidence="7" type="ORF">F2P81_005493</name>
</gene>
<dbReference type="InterPro" id="IPR007248">
    <property type="entry name" value="Mpv17_PMP22"/>
</dbReference>
<comment type="similarity">
    <text evidence="2 6">Belongs to the peroxisomal membrane protein PXMP2/4 family.</text>
</comment>
<evidence type="ECO:0000256" key="4">
    <source>
        <dbReference type="ARBA" id="ARBA00022989"/>
    </source>
</evidence>
<name>A0A6A4TGH2_SCOMX</name>
<protein>
    <recommendedName>
        <fullName evidence="9">Mpv17-like protein 2</fullName>
    </recommendedName>
</protein>
<dbReference type="GO" id="GO:0061668">
    <property type="term" value="P:mitochondrial ribosome assembly"/>
    <property type="evidence" value="ECO:0007669"/>
    <property type="project" value="TreeGrafter"/>
</dbReference>
<keyword evidence="4" id="KW-1133">Transmembrane helix</keyword>
<dbReference type="Proteomes" id="UP000438429">
    <property type="component" value="Unassembled WGS sequence"/>
</dbReference>
<dbReference type="PANTHER" id="PTHR11266:SF8">
    <property type="entry name" value="MPV17-LIKE PROTEIN 2"/>
    <property type="match status" value="1"/>
</dbReference>
<evidence type="ECO:0000313" key="8">
    <source>
        <dbReference type="Proteomes" id="UP000438429"/>
    </source>
</evidence>
<accession>A0A6A4TGH2</accession>
<comment type="caution">
    <text evidence="7">The sequence shown here is derived from an EMBL/GenBank/DDBJ whole genome shotgun (WGS) entry which is preliminary data.</text>
</comment>